<accession>A0ABQ0AJ48</accession>
<comment type="caution">
    <text evidence="2">The sequence shown here is derived from an EMBL/GenBank/DDBJ whole genome shotgun (WGS) entry which is preliminary data.</text>
</comment>
<sequence length="105" mass="10879">MFKTVLGLSVLGFTASLMAASPALAQGRNCAPREVVVERLASKYGESRQAIGIGQQGMVMETFASAESGSWTITVTMPTGMTCLMASGQSFEALAEAVPTADNDA</sequence>
<feature type="signal peptide" evidence="1">
    <location>
        <begin position="1"/>
        <end position="25"/>
    </location>
</feature>
<dbReference type="Proteomes" id="UP001441944">
    <property type="component" value="Unassembled WGS sequence"/>
</dbReference>
<evidence type="ECO:0000256" key="1">
    <source>
        <dbReference type="SAM" id="SignalP"/>
    </source>
</evidence>
<reference evidence="2 3" key="1">
    <citation type="submission" date="2024-04" db="EMBL/GenBank/DDBJ databases">
        <title>Draft genome sequence of Pseudophaeobacter arcticus NBRC 116598.</title>
        <authorList>
            <person name="Miyakawa T."/>
            <person name="Kusuya Y."/>
            <person name="Miura T."/>
        </authorList>
    </citation>
    <scope>NUCLEOTIDE SEQUENCE [LARGE SCALE GENOMIC DNA]</scope>
    <source>
        <strain evidence="2 3">SU-CL00105</strain>
    </source>
</reference>
<feature type="chain" id="PRO_5047006095" evidence="1">
    <location>
        <begin position="26"/>
        <end position="105"/>
    </location>
</feature>
<gene>
    <name evidence="2" type="ORF">NBRC116598_13080</name>
</gene>
<organism evidence="2 3">
    <name type="scientific">Pseudophaeobacter arcticus</name>
    <dbReference type="NCBI Taxonomy" id="385492"/>
    <lineage>
        <taxon>Bacteria</taxon>
        <taxon>Pseudomonadati</taxon>
        <taxon>Pseudomonadota</taxon>
        <taxon>Alphaproteobacteria</taxon>
        <taxon>Rhodobacterales</taxon>
        <taxon>Paracoccaceae</taxon>
        <taxon>Pseudophaeobacter</taxon>
    </lineage>
</organism>
<keyword evidence="1" id="KW-0732">Signal</keyword>
<name>A0ABQ0AJ48_9RHOB</name>
<dbReference type="EMBL" id="BAABWU010000003">
    <property type="protein sequence ID" value="GAA6195864.1"/>
    <property type="molecule type" value="Genomic_DNA"/>
</dbReference>
<proteinExistence type="predicted"/>
<evidence type="ECO:0000313" key="2">
    <source>
        <dbReference type="EMBL" id="GAA6195864.1"/>
    </source>
</evidence>
<dbReference type="RefSeq" id="WP_297340265.1">
    <property type="nucleotide sequence ID" value="NZ_BAABWU010000003.1"/>
</dbReference>
<evidence type="ECO:0000313" key="3">
    <source>
        <dbReference type="Proteomes" id="UP001441944"/>
    </source>
</evidence>
<keyword evidence="3" id="KW-1185">Reference proteome</keyword>
<protein>
    <submittedName>
        <fullName evidence="2">Uncharacterized protein</fullName>
    </submittedName>
</protein>